<dbReference type="EMBL" id="JAPZBU010000009">
    <property type="protein sequence ID" value="KAJ5388566.1"/>
    <property type="molecule type" value="Genomic_DNA"/>
</dbReference>
<dbReference type="RefSeq" id="XP_056486364.1">
    <property type="nucleotide sequence ID" value="XM_056635744.1"/>
</dbReference>
<accession>A0A9X0B591</accession>
<gene>
    <name evidence="2" type="ORF">N7509_011107</name>
</gene>
<dbReference type="InterPro" id="IPR036987">
    <property type="entry name" value="SRA-YDG_sf"/>
</dbReference>
<reference evidence="2" key="1">
    <citation type="submission" date="2022-12" db="EMBL/GenBank/DDBJ databases">
        <authorList>
            <person name="Petersen C."/>
        </authorList>
    </citation>
    <scope>NUCLEOTIDE SEQUENCE</scope>
    <source>
        <strain evidence="2">IBT 29677</strain>
    </source>
</reference>
<dbReference type="OrthoDB" id="2163491at2759"/>
<protein>
    <submittedName>
        <fullName evidence="2">Uncharacterized protein</fullName>
    </submittedName>
</protein>
<feature type="compositionally biased region" description="Basic and acidic residues" evidence="1">
    <location>
        <begin position="24"/>
        <end position="36"/>
    </location>
</feature>
<dbReference type="Gene3D" id="2.30.280.10">
    <property type="entry name" value="SRA-YDG"/>
    <property type="match status" value="1"/>
</dbReference>
<dbReference type="AlphaFoldDB" id="A0A9X0B591"/>
<dbReference type="GeneID" id="81374724"/>
<evidence type="ECO:0000313" key="3">
    <source>
        <dbReference type="Proteomes" id="UP001147747"/>
    </source>
</evidence>
<reference evidence="2" key="2">
    <citation type="journal article" date="2023" name="IMA Fungus">
        <title>Comparative genomic study of the Penicillium genus elucidates a diverse pangenome and 15 lateral gene transfer events.</title>
        <authorList>
            <person name="Petersen C."/>
            <person name="Sorensen T."/>
            <person name="Nielsen M.R."/>
            <person name="Sondergaard T.E."/>
            <person name="Sorensen J.L."/>
            <person name="Fitzpatrick D.A."/>
            <person name="Frisvad J.C."/>
            <person name="Nielsen K.L."/>
        </authorList>
    </citation>
    <scope>NUCLEOTIDE SEQUENCE</scope>
    <source>
        <strain evidence="2">IBT 29677</strain>
    </source>
</reference>
<evidence type="ECO:0000313" key="2">
    <source>
        <dbReference type="EMBL" id="KAJ5388566.1"/>
    </source>
</evidence>
<dbReference type="Proteomes" id="UP001147747">
    <property type="component" value="Unassembled WGS sequence"/>
</dbReference>
<organism evidence="2 3">
    <name type="scientific">Penicillium cosmopolitanum</name>
    <dbReference type="NCBI Taxonomy" id="1131564"/>
    <lineage>
        <taxon>Eukaryota</taxon>
        <taxon>Fungi</taxon>
        <taxon>Dikarya</taxon>
        <taxon>Ascomycota</taxon>
        <taxon>Pezizomycotina</taxon>
        <taxon>Eurotiomycetes</taxon>
        <taxon>Eurotiomycetidae</taxon>
        <taxon>Eurotiales</taxon>
        <taxon>Aspergillaceae</taxon>
        <taxon>Penicillium</taxon>
    </lineage>
</organism>
<feature type="compositionally biased region" description="Basic and acidic residues" evidence="1">
    <location>
        <begin position="361"/>
        <end position="372"/>
    </location>
</feature>
<evidence type="ECO:0000256" key="1">
    <source>
        <dbReference type="SAM" id="MobiDB-lite"/>
    </source>
</evidence>
<name>A0A9X0B591_9EURO</name>
<sequence length="457" mass="51950">MECDTDLEAAPLKRKGNNDVDQNEPPKKLKLEEDEKAECVGEPPAWASTRPDLCETMPWFKHQQAGIYSSGAKGCIGLLIDGSCGGRTYVDEEIIITRLSGGYEKAKDGTLILKEDQKLERLNKGVEMSWRSKQPIGVIIGDRNEDLGRKLPHRYNVMDIFVITHLWPEKVGEFTRYMMRLQKRDISSQSWWAAKDSPGLPVVRDFDTRPETMICDACGHESCRVFRGVWMCLEKDCLQFWKVNGESPTTKLEYDPVFLSHRFFWGQDSLPESPDLVPTPPVITEENRDLWRHGENTRQGIVCPYCHKCVPRVFLNGWKCSVKHAVPPQPRKNEPDCPWSLIVEGPIVRLCDVIAPPESLPEPHRNARDSGKQTEMPRGGLESFYKLPRFDSKCMRPRIDTVSLAPYVVLQYSLGDSIGTISHIVSNTVVNASEGGPDYLFHRFQELDLELRKGATH</sequence>
<keyword evidence="3" id="KW-1185">Reference proteome</keyword>
<feature type="region of interest" description="Disordered" evidence="1">
    <location>
        <begin position="1"/>
        <end position="36"/>
    </location>
</feature>
<feature type="region of interest" description="Disordered" evidence="1">
    <location>
        <begin position="359"/>
        <end position="379"/>
    </location>
</feature>
<proteinExistence type="predicted"/>
<comment type="caution">
    <text evidence="2">The sequence shown here is derived from an EMBL/GenBank/DDBJ whole genome shotgun (WGS) entry which is preliminary data.</text>
</comment>